<organism evidence="1 2">
    <name type="scientific">Brucella lupini</name>
    <dbReference type="NCBI Taxonomy" id="255457"/>
    <lineage>
        <taxon>Bacteria</taxon>
        <taxon>Pseudomonadati</taxon>
        <taxon>Pseudomonadota</taxon>
        <taxon>Alphaproteobacteria</taxon>
        <taxon>Hyphomicrobiales</taxon>
        <taxon>Brucellaceae</taxon>
        <taxon>Brucella/Ochrobactrum group</taxon>
        <taxon>Brucella</taxon>
    </lineage>
</organism>
<proteinExistence type="predicted"/>
<dbReference type="EMBL" id="NNRN01000030">
    <property type="protein sequence ID" value="OYR32311.1"/>
    <property type="molecule type" value="Genomic_DNA"/>
</dbReference>
<sequence length="50" mass="5569">MLIILTVIYAPFLDIDSDENLDSKPSLSGQAEFEQVFVRRKPEGETGVSL</sequence>
<comment type="caution">
    <text evidence="1">The sequence shown here is derived from an EMBL/GenBank/DDBJ whole genome shotgun (WGS) entry which is preliminary data.</text>
</comment>
<evidence type="ECO:0000313" key="2">
    <source>
        <dbReference type="Proteomes" id="UP000216363"/>
    </source>
</evidence>
<reference evidence="1 2" key="1">
    <citation type="submission" date="2017-07" db="EMBL/GenBank/DDBJ databases">
        <title>Draft genome of Ochrobactrum lupini type strain LUP21.</title>
        <authorList>
            <person name="Krzyzanowska D.M."/>
            <person name="Jafra S."/>
        </authorList>
    </citation>
    <scope>NUCLEOTIDE SEQUENCE [LARGE SCALE GENOMIC DNA]</scope>
    <source>
        <strain evidence="1 2">LUP21</strain>
    </source>
</reference>
<accession>A0A256H0I6</accession>
<evidence type="ECO:0000313" key="1">
    <source>
        <dbReference type="EMBL" id="OYR32311.1"/>
    </source>
</evidence>
<protein>
    <submittedName>
        <fullName evidence="1">Uncharacterized protein</fullName>
    </submittedName>
</protein>
<name>A0A256H0I6_9HYPH</name>
<dbReference type="Proteomes" id="UP000216363">
    <property type="component" value="Unassembled WGS sequence"/>
</dbReference>
<gene>
    <name evidence="1" type="ORF">CES86_0278</name>
</gene>
<dbReference type="AlphaFoldDB" id="A0A256H0I6"/>